<dbReference type="PRINTS" id="PR00037">
    <property type="entry name" value="HTHLACR"/>
</dbReference>
<dbReference type="Proteomes" id="UP000233375">
    <property type="component" value="Unassembled WGS sequence"/>
</dbReference>
<dbReference type="InterPro" id="IPR036388">
    <property type="entry name" value="WH-like_DNA-bd_sf"/>
</dbReference>
<dbReference type="Pfam" id="PF00455">
    <property type="entry name" value="DeoRC"/>
    <property type="match status" value="1"/>
</dbReference>
<keyword evidence="3" id="KW-0804">Transcription</keyword>
<evidence type="ECO:0000256" key="3">
    <source>
        <dbReference type="ARBA" id="ARBA00023163"/>
    </source>
</evidence>
<dbReference type="Gene3D" id="1.10.10.10">
    <property type="entry name" value="Winged helix-like DNA-binding domain superfamily/Winged helix DNA-binding domain"/>
    <property type="match status" value="1"/>
</dbReference>
<gene>
    <name evidence="5" type="ORF">CWS01_16230</name>
</gene>
<dbReference type="AlphaFoldDB" id="A0A2N0YZK1"/>
<dbReference type="GO" id="GO:0003700">
    <property type="term" value="F:DNA-binding transcription factor activity"/>
    <property type="evidence" value="ECO:0007669"/>
    <property type="project" value="InterPro"/>
</dbReference>
<dbReference type="InterPro" id="IPR001034">
    <property type="entry name" value="DeoR_HTH"/>
</dbReference>
<dbReference type="InterPro" id="IPR037171">
    <property type="entry name" value="NagB/RpiA_transferase-like"/>
</dbReference>
<name>A0A2N0YZK1_9BACI</name>
<evidence type="ECO:0000256" key="1">
    <source>
        <dbReference type="ARBA" id="ARBA00023015"/>
    </source>
</evidence>
<dbReference type="PROSITE" id="PS51000">
    <property type="entry name" value="HTH_DEOR_2"/>
    <property type="match status" value="1"/>
</dbReference>
<keyword evidence="2" id="KW-0238">DNA-binding</keyword>
<keyword evidence="6" id="KW-1185">Reference proteome</keyword>
<comment type="caution">
    <text evidence="5">The sequence shown here is derived from an EMBL/GenBank/DDBJ whole genome shotgun (WGS) entry which is preliminary data.</text>
</comment>
<reference evidence="5 6" key="1">
    <citation type="journal article" date="2003" name="Int. J. Syst. Evol. Microbiol.">
        <title>Bacillus nealsonii sp. nov., isolated from a spacecraft-assembly facility, whose spores are gamma-radiation resistant.</title>
        <authorList>
            <person name="Venkateswaran K."/>
            <person name="Kempf M."/>
            <person name="Chen F."/>
            <person name="Satomi M."/>
            <person name="Nicholson W."/>
            <person name="Kern R."/>
        </authorList>
    </citation>
    <scope>NUCLEOTIDE SEQUENCE [LARGE SCALE GENOMIC DNA]</scope>
    <source>
        <strain evidence="5 6">FO-92</strain>
    </source>
</reference>
<dbReference type="InterPro" id="IPR014036">
    <property type="entry name" value="DeoR-like_C"/>
</dbReference>
<dbReference type="InterPro" id="IPR018356">
    <property type="entry name" value="Tscrpt_reg_HTH_DeoR_CS"/>
</dbReference>
<dbReference type="OrthoDB" id="9797223at2"/>
<dbReference type="InterPro" id="IPR050313">
    <property type="entry name" value="Carb_Metab_HTH_regulators"/>
</dbReference>
<dbReference type="PANTHER" id="PTHR30363:SF44">
    <property type="entry name" value="AGA OPERON TRANSCRIPTIONAL REPRESSOR-RELATED"/>
    <property type="match status" value="1"/>
</dbReference>
<organism evidence="5 6">
    <name type="scientific">Niallia nealsonii</name>
    <dbReference type="NCBI Taxonomy" id="115979"/>
    <lineage>
        <taxon>Bacteria</taxon>
        <taxon>Bacillati</taxon>
        <taxon>Bacillota</taxon>
        <taxon>Bacilli</taxon>
        <taxon>Bacillales</taxon>
        <taxon>Bacillaceae</taxon>
        <taxon>Niallia</taxon>
    </lineage>
</organism>
<evidence type="ECO:0000256" key="2">
    <source>
        <dbReference type="ARBA" id="ARBA00023125"/>
    </source>
</evidence>
<dbReference type="Pfam" id="PF08220">
    <property type="entry name" value="HTH_DeoR"/>
    <property type="match status" value="1"/>
</dbReference>
<dbReference type="SUPFAM" id="SSF100950">
    <property type="entry name" value="NagB/RpiA/CoA transferase-like"/>
    <property type="match status" value="1"/>
</dbReference>
<feature type="domain" description="HTH deoR-type" evidence="4">
    <location>
        <begin position="3"/>
        <end position="58"/>
    </location>
</feature>
<protein>
    <submittedName>
        <fullName evidence="5">DeoR/GlpR transcriptional regulator</fullName>
    </submittedName>
</protein>
<proteinExistence type="predicted"/>
<evidence type="ECO:0000313" key="6">
    <source>
        <dbReference type="Proteomes" id="UP000233375"/>
    </source>
</evidence>
<evidence type="ECO:0000313" key="5">
    <source>
        <dbReference type="EMBL" id="PKG22675.1"/>
    </source>
</evidence>
<dbReference type="InterPro" id="IPR036390">
    <property type="entry name" value="WH_DNA-bd_sf"/>
</dbReference>
<dbReference type="SUPFAM" id="SSF46785">
    <property type="entry name" value="Winged helix' DNA-binding domain"/>
    <property type="match status" value="1"/>
</dbReference>
<keyword evidence="1" id="KW-0805">Transcription regulation</keyword>
<dbReference type="PANTHER" id="PTHR30363">
    <property type="entry name" value="HTH-TYPE TRANSCRIPTIONAL REGULATOR SRLR-RELATED"/>
    <property type="match status" value="1"/>
</dbReference>
<dbReference type="Gene3D" id="3.40.50.1360">
    <property type="match status" value="1"/>
</dbReference>
<accession>A0A2N0YZK1</accession>
<dbReference type="RefSeq" id="WP_101178225.1">
    <property type="nucleotide sequence ID" value="NZ_PISE01000037.1"/>
</dbReference>
<evidence type="ECO:0000259" key="4">
    <source>
        <dbReference type="PROSITE" id="PS51000"/>
    </source>
</evidence>
<dbReference type="PROSITE" id="PS00894">
    <property type="entry name" value="HTH_DEOR_1"/>
    <property type="match status" value="1"/>
</dbReference>
<dbReference type="GO" id="GO:0003677">
    <property type="term" value="F:DNA binding"/>
    <property type="evidence" value="ECO:0007669"/>
    <property type="project" value="UniProtKB-KW"/>
</dbReference>
<dbReference type="SMART" id="SM01134">
    <property type="entry name" value="DeoRC"/>
    <property type="match status" value="1"/>
</dbReference>
<dbReference type="EMBL" id="PISE01000037">
    <property type="protein sequence ID" value="PKG22675.1"/>
    <property type="molecule type" value="Genomic_DNA"/>
</dbReference>
<sequence>MLPQDRQSEIMKQLHEFKTVKISELSKNLNVTRETIRKDLYEMEEKGLIRKVHGGAILNKANLETSYINRKNTNENEKRSIVKRASEFVENGDTLYIDYGTTALLFTREILSKKDLTIITNSLPIANEIIDYSDFGVIIIGGNVRKNEKSLFGPIAYRGIEKLYVDKGFFGIGGVDINAGFTNVHMGESEVSRLMLEHCQKTIVMADYSKFNTVSMNQVAPIEKVDVLITDDKADSKLLEQLNEKNVKVITAVPEDETNP</sequence>
<dbReference type="SMART" id="SM00420">
    <property type="entry name" value="HTH_DEOR"/>
    <property type="match status" value="1"/>
</dbReference>